<dbReference type="Pfam" id="PF21680">
    <property type="entry name" value="GIDA_C_1st"/>
    <property type="match status" value="1"/>
</dbReference>
<evidence type="ECO:0000256" key="6">
    <source>
        <dbReference type="SAM" id="MobiDB-lite"/>
    </source>
</evidence>
<evidence type="ECO:0000256" key="3">
    <source>
        <dbReference type="ARBA" id="ARBA00022630"/>
    </source>
</evidence>
<keyword evidence="3" id="KW-0285">Flavoprotein</keyword>
<feature type="compositionally biased region" description="Low complexity" evidence="6">
    <location>
        <begin position="816"/>
        <end position="831"/>
    </location>
</feature>
<dbReference type="SUPFAM" id="SSF51905">
    <property type="entry name" value="FAD/NAD(P)-binding domain"/>
    <property type="match status" value="2"/>
</dbReference>
<dbReference type="AlphaFoldDB" id="A0A4T0K8H8"/>
<dbReference type="InterPro" id="IPR044920">
    <property type="entry name" value="MnmG_C_subdom_sf"/>
</dbReference>
<dbReference type="PROSITE" id="PS01280">
    <property type="entry name" value="GIDA_1"/>
    <property type="match status" value="1"/>
</dbReference>
<dbReference type="PROSITE" id="PS01281">
    <property type="entry name" value="GIDA_2"/>
    <property type="match status" value="1"/>
</dbReference>
<organism evidence="8 9">
    <name type="scientific">Wallemia ichthyophaga</name>
    <dbReference type="NCBI Taxonomy" id="245174"/>
    <lineage>
        <taxon>Eukaryota</taxon>
        <taxon>Fungi</taxon>
        <taxon>Dikarya</taxon>
        <taxon>Basidiomycota</taxon>
        <taxon>Wallemiomycotina</taxon>
        <taxon>Wallemiomycetes</taxon>
        <taxon>Wallemiales</taxon>
        <taxon>Wallemiaceae</taxon>
        <taxon>Wallemia</taxon>
    </lineage>
</organism>
<dbReference type="Proteomes" id="UP000310689">
    <property type="component" value="Unassembled WGS sequence"/>
</dbReference>
<dbReference type="GO" id="GO:0050660">
    <property type="term" value="F:flavin adenine dinucleotide binding"/>
    <property type="evidence" value="ECO:0007669"/>
    <property type="project" value="InterPro"/>
</dbReference>
<dbReference type="InterPro" id="IPR047001">
    <property type="entry name" value="MnmG_C_subdom"/>
</dbReference>
<dbReference type="EMBL" id="SPOI01000323">
    <property type="protein sequence ID" value="TIB28810.1"/>
    <property type="molecule type" value="Genomic_DNA"/>
</dbReference>
<feature type="compositionally biased region" description="Acidic residues" evidence="6">
    <location>
        <begin position="760"/>
        <end position="771"/>
    </location>
</feature>
<dbReference type="GO" id="GO:0030488">
    <property type="term" value="P:tRNA methylation"/>
    <property type="evidence" value="ECO:0007669"/>
    <property type="project" value="TreeGrafter"/>
</dbReference>
<name>A0A4T0K8H8_WALIC</name>
<evidence type="ECO:0000259" key="7">
    <source>
        <dbReference type="SMART" id="SM01228"/>
    </source>
</evidence>
<dbReference type="FunFam" id="1.10.150.570:FF:000001">
    <property type="entry name" value="tRNA uridine 5-carboxymethylaminomethyl modification enzyme MnmG"/>
    <property type="match status" value="1"/>
</dbReference>
<comment type="similarity">
    <text evidence="2">Belongs to the MnmG family.</text>
</comment>
<dbReference type="Pfam" id="PF01134">
    <property type="entry name" value="GIDA"/>
    <property type="match status" value="1"/>
</dbReference>
<dbReference type="NCBIfam" id="TIGR00136">
    <property type="entry name" value="mnmG_gidA"/>
    <property type="match status" value="1"/>
</dbReference>
<feature type="domain" description="tRNA uridine 5-carboxymethylaminomethyl modification enzyme C-terminal subdomain" evidence="7">
    <location>
        <begin position="492"/>
        <end position="563"/>
    </location>
</feature>
<dbReference type="FunFam" id="3.50.50.60:FF:000002">
    <property type="entry name" value="tRNA uridine 5-carboxymethylaminomethyl modification enzyme MnmG"/>
    <property type="match status" value="1"/>
</dbReference>
<dbReference type="PANTHER" id="PTHR11806">
    <property type="entry name" value="GLUCOSE INHIBITED DIVISION PROTEIN A"/>
    <property type="match status" value="1"/>
</dbReference>
<dbReference type="SMART" id="SM01228">
    <property type="entry name" value="GIDA_assoc_3"/>
    <property type="match status" value="1"/>
</dbReference>
<dbReference type="Gene3D" id="1.10.150.570">
    <property type="entry name" value="GidA associated domain, C-terminal subdomain"/>
    <property type="match status" value="1"/>
</dbReference>
<feature type="compositionally biased region" description="Low complexity" evidence="6">
    <location>
        <begin position="740"/>
        <end position="759"/>
    </location>
</feature>
<comment type="cofactor">
    <cofactor evidence="1">
        <name>FAD</name>
        <dbReference type="ChEBI" id="CHEBI:57692"/>
    </cofactor>
</comment>
<dbReference type="Gene3D" id="3.50.50.60">
    <property type="entry name" value="FAD/NAD(P)-binding domain"/>
    <property type="match status" value="2"/>
</dbReference>
<comment type="caution">
    <text evidence="8">The sequence shown here is derived from an EMBL/GenBank/DDBJ whole genome shotgun (WGS) entry which is preliminary data.</text>
</comment>
<dbReference type="InterPro" id="IPR040131">
    <property type="entry name" value="MnmG_N"/>
</dbReference>
<keyword evidence="4" id="KW-0274">FAD</keyword>
<dbReference type="Pfam" id="PF13932">
    <property type="entry name" value="SAM_GIDA_C"/>
    <property type="match status" value="1"/>
</dbReference>
<protein>
    <recommendedName>
        <fullName evidence="7">tRNA uridine 5-carboxymethylaminomethyl modification enzyme C-terminal subdomain domain-containing protein</fullName>
    </recommendedName>
</protein>
<feature type="compositionally biased region" description="Basic and acidic residues" evidence="6">
    <location>
        <begin position="680"/>
        <end position="692"/>
    </location>
</feature>
<feature type="compositionally biased region" description="Low complexity" evidence="6">
    <location>
        <begin position="631"/>
        <end position="678"/>
    </location>
</feature>
<dbReference type="InterPro" id="IPR049312">
    <property type="entry name" value="GIDA_C_N"/>
</dbReference>
<dbReference type="InterPro" id="IPR002218">
    <property type="entry name" value="MnmG-rel"/>
</dbReference>
<dbReference type="GO" id="GO:0005739">
    <property type="term" value="C:mitochondrion"/>
    <property type="evidence" value="ECO:0007669"/>
    <property type="project" value="GOC"/>
</dbReference>
<dbReference type="InterPro" id="IPR026904">
    <property type="entry name" value="MnmG_C"/>
</dbReference>
<evidence type="ECO:0000256" key="5">
    <source>
        <dbReference type="ARBA" id="ARBA00054993"/>
    </source>
</evidence>
<proteinExistence type="inferred from homology"/>
<evidence type="ECO:0000256" key="2">
    <source>
        <dbReference type="ARBA" id="ARBA00007653"/>
    </source>
</evidence>
<dbReference type="InterPro" id="IPR036188">
    <property type="entry name" value="FAD/NAD-bd_sf"/>
</dbReference>
<dbReference type="InterPro" id="IPR020595">
    <property type="entry name" value="MnmG-rel_CS"/>
</dbReference>
<reference evidence="8 9" key="1">
    <citation type="submission" date="2019-03" db="EMBL/GenBank/DDBJ databases">
        <title>Sequencing 23 genomes of Wallemia ichthyophaga.</title>
        <authorList>
            <person name="Gostincar C."/>
        </authorList>
    </citation>
    <scope>NUCLEOTIDE SEQUENCE [LARGE SCALE GENOMIC DNA]</scope>
    <source>
        <strain evidence="8 9">EXF-6200</strain>
    </source>
</reference>
<evidence type="ECO:0000313" key="8">
    <source>
        <dbReference type="EMBL" id="TIB28810.1"/>
    </source>
</evidence>
<sequence>MGRIGDVSGCMYKMLNKSKGPAVYGPRAQIDRSLYKSNMQNTLNSIENLDIHAASVHDLVFDHRNAHNTQNSQIWGTVRGVRLDNGHVIPCSQVVLCTGTFLDGEIHIGMKSFKAGRKGDPASPPSGLSKSLRLAGFALGRLKTGTPARLKKHTIDFTSMIVQEGDDSPQPFSFLNKNVHLENNQIQCYQTHTIPTTHNIIRNNLHKTFHIRETINGPRYCPSIEAKIIRFHTKDSHNIWLEPEGFDSDVIYPNGISTTLPEEEQNLMIRSIPGLEKAEMIMPGYGVEYDHIDARELSATLETKRVQGLFLAGQINGTTGYEEAGAQGILAGINAALAAHHKSPLILTRADGYIGVMVDDLITRGAQEPYRMFTARSEYRMTLRADNADTRLTQKGYNIGAVSESRWSVFNSAKKEMDHVTETLKSLRMSPEKWRDRGILVNLDGKSRSAYDILTFKKIGTDVRATVDDMIKHLPALAKIDPRLRERVNIEAMYKPHLKRQNADLRAFMSEETLPLSPALDYDAVPTLSNEVRERLKKVQPLSIGAAKRIEGITPSAIITLLRHTNTSGRNEKDTNIKLSEGLSLHLFNPTLLINTLGVIAALAAQASAQLGPLGALTDALGGLVPGMDSASPAAPAVTPTPTSTSSMTSPSSTATSTSSSASSSSSAMASPSAQAAAQEAKKAEPDVTKDEEGSDVTTAEMNPEQDIQQQEEQEEVMQPEEQEMQQEEMQPEEQEMAQDEQPQMMEQSQDEQPMMEQPQEQEQEGEEQSQEEQGSMMPAEEQQQQMDQSQEQAEEQQMMEQPQEEDQQEQTEAPMMEQQQEMDSQEDSQQAQRRNPSVKRSPPGYRKV</sequence>
<evidence type="ECO:0000313" key="9">
    <source>
        <dbReference type="Proteomes" id="UP000310689"/>
    </source>
</evidence>
<feature type="compositionally biased region" description="Acidic residues" evidence="6">
    <location>
        <begin position="710"/>
        <end position="739"/>
    </location>
</feature>
<feature type="compositionally biased region" description="Low complexity" evidence="6">
    <location>
        <begin position="772"/>
        <end position="802"/>
    </location>
</feature>
<dbReference type="InterPro" id="IPR004416">
    <property type="entry name" value="MnmG"/>
</dbReference>
<gene>
    <name evidence="8" type="ORF">E3P86_03797</name>
</gene>
<evidence type="ECO:0000256" key="1">
    <source>
        <dbReference type="ARBA" id="ARBA00001974"/>
    </source>
</evidence>
<accession>A0A4T0K8H8</accession>
<dbReference type="GO" id="GO:0070899">
    <property type="term" value="P:mitochondrial tRNA wobble uridine modification"/>
    <property type="evidence" value="ECO:0007669"/>
    <property type="project" value="UniProtKB-ARBA"/>
</dbReference>
<evidence type="ECO:0000256" key="4">
    <source>
        <dbReference type="ARBA" id="ARBA00022827"/>
    </source>
</evidence>
<comment type="function">
    <text evidence="5">Component of the MSS1-MTO1 complex that catalyzes the 5-carboxymethylaminomethyluridine (cmnm(5)U) modification at the 34th wobble position (U34) of mitochondrial tRNAs.</text>
</comment>
<dbReference type="PANTHER" id="PTHR11806:SF0">
    <property type="entry name" value="PROTEIN MTO1 HOMOLOG, MITOCHONDRIAL"/>
    <property type="match status" value="1"/>
</dbReference>
<feature type="region of interest" description="Disordered" evidence="6">
    <location>
        <begin position="631"/>
        <end position="849"/>
    </location>
</feature>